<gene>
    <name evidence="1" type="ORF">B0I35DRAFT_475170</name>
</gene>
<evidence type="ECO:0000313" key="1">
    <source>
        <dbReference type="EMBL" id="KAH7326534.1"/>
    </source>
</evidence>
<dbReference type="EMBL" id="JAGPNK010000002">
    <property type="protein sequence ID" value="KAH7326534.1"/>
    <property type="molecule type" value="Genomic_DNA"/>
</dbReference>
<dbReference type="OrthoDB" id="425354at2759"/>
<keyword evidence="2" id="KW-1185">Reference proteome</keyword>
<comment type="caution">
    <text evidence="1">The sequence shown here is derived from an EMBL/GenBank/DDBJ whole genome shotgun (WGS) entry which is preliminary data.</text>
</comment>
<name>A0A8K0T143_9HYPO</name>
<proteinExistence type="predicted"/>
<dbReference type="PANTHER" id="PTHR38115:SF1">
    <property type="entry name" value="LIPOCALIN-LIKE DOMAIN-CONTAINING PROTEIN"/>
    <property type="match status" value="1"/>
</dbReference>
<sequence length="187" mass="20777">MAAPASKTIQDLSGKWVMSKALSDSSDSGLSLQGINFVLRKTIGLATVNIDVKQHIAPPSAPNKSTDPVTHVDLLMSAAGLSSSQENRCLDDTWRESSDWLFGTVRARVRFTSIEELDDAFLKKGWLKEGEGKTLIIDETQNVKSGWTATQVWGFQIVKGERRYCRNLLVKKGSKRAEIRLVYDYQG</sequence>
<accession>A0A8K0T143</accession>
<evidence type="ECO:0008006" key="3">
    <source>
        <dbReference type="Google" id="ProtNLM"/>
    </source>
</evidence>
<dbReference type="PANTHER" id="PTHR38115">
    <property type="entry name" value="LIPOCALIN-LIKE DOMAIN-CONTAINING PROTEIN"/>
    <property type="match status" value="1"/>
</dbReference>
<reference evidence="1" key="1">
    <citation type="journal article" date="2021" name="Nat. Commun.">
        <title>Genetic determinants of endophytism in the Arabidopsis root mycobiome.</title>
        <authorList>
            <person name="Mesny F."/>
            <person name="Miyauchi S."/>
            <person name="Thiergart T."/>
            <person name="Pickel B."/>
            <person name="Atanasova L."/>
            <person name="Karlsson M."/>
            <person name="Huettel B."/>
            <person name="Barry K.W."/>
            <person name="Haridas S."/>
            <person name="Chen C."/>
            <person name="Bauer D."/>
            <person name="Andreopoulos W."/>
            <person name="Pangilinan J."/>
            <person name="LaButti K."/>
            <person name="Riley R."/>
            <person name="Lipzen A."/>
            <person name="Clum A."/>
            <person name="Drula E."/>
            <person name="Henrissat B."/>
            <person name="Kohler A."/>
            <person name="Grigoriev I.V."/>
            <person name="Martin F.M."/>
            <person name="Hacquard S."/>
        </authorList>
    </citation>
    <scope>NUCLEOTIDE SEQUENCE</scope>
    <source>
        <strain evidence="1">MPI-CAGE-CH-0235</strain>
    </source>
</reference>
<organism evidence="1 2">
    <name type="scientific">Stachybotrys elegans</name>
    <dbReference type="NCBI Taxonomy" id="80388"/>
    <lineage>
        <taxon>Eukaryota</taxon>
        <taxon>Fungi</taxon>
        <taxon>Dikarya</taxon>
        <taxon>Ascomycota</taxon>
        <taxon>Pezizomycotina</taxon>
        <taxon>Sordariomycetes</taxon>
        <taxon>Hypocreomycetidae</taxon>
        <taxon>Hypocreales</taxon>
        <taxon>Stachybotryaceae</taxon>
        <taxon>Stachybotrys</taxon>
    </lineage>
</organism>
<protein>
    <recommendedName>
        <fullName evidence="3">Lipocalin-like domain-containing protein</fullName>
    </recommendedName>
</protein>
<dbReference type="AlphaFoldDB" id="A0A8K0T143"/>
<evidence type="ECO:0000313" key="2">
    <source>
        <dbReference type="Proteomes" id="UP000813444"/>
    </source>
</evidence>
<dbReference type="InterPro" id="IPR053037">
    <property type="entry name" value="Pericyclase_pydY-like"/>
</dbReference>
<dbReference type="Proteomes" id="UP000813444">
    <property type="component" value="Unassembled WGS sequence"/>
</dbReference>